<evidence type="ECO:0000256" key="1">
    <source>
        <dbReference type="SAM" id="Phobius"/>
    </source>
</evidence>
<protein>
    <submittedName>
        <fullName evidence="3">Cytochrome c biogenesis protein CcsA</fullName>
    </submittedName>
</protein>
<keyword evidence="4" id="KW-1185">Reference proteome</keyword>
<evidence type="ECO:0000313" key="3">
    <source>
        <dbReference type="EMBL" id="WOJ93707.1"/>
    </source>
</evidence>
<feature type="transmembrane region" description="Helical" evidence="1">
    <location>
        <begin position="91"/>
        <end position="110"/>
    </location>
</feature>
<keyword evidence="1" id="KW-0472">Membrane</keyword>
<sequence length="267" mass="28809">MSIAFIAVIAALLYLAAAGLQLASALQHRGSLSRSLVVIGVFALCCHAYLTWHNIYDHSGMNFGFFRIFSLIFLGINSICMLALIKRPLQNLLVILFPLSAVAILIATLGPDTGSRDHAFPLGVAAHIGSSVVAYSLLTLAAIQAALLAAQDAQLKRRQMGGLLGILPPLQLMESMLFELIWVGFIGLTLSIGTGVIFMEDIFAQNLVHKTVLSIAAWVLFAVLLCGRHWLGWRSQTAVRLTVTGSTILMLAFLGSKLVLELVLERG</sequence>
<keyword evidence="1" id="KW-0812">Transmembrane</keyword>
<dbReference type="RefSeq" id="WP_407348351.1">
    <property type="nucleotide sequence ID" value="NZ_CP136864.1"/>
</dbReference>
<organism evidence="3 4">
    <name type="scientific">Congregibacter variabilis</name>
    <dbReference type="NCBI Taxonomy" id="3081200"/>
    <lineage>
        <taxon>Bacteria</taxon>
        <taxon>Pseudomonadati</taxon>
        <taxon>Pseudomonadota</taxon>
        <taxon>Gammaproteobacteria</taxon>
        <taxon>Cellvibrionales</taxon>
        <taxon>Halieaceae</taxon>
        <taxon>Congregibacter</taxon>
    </lineage>
</organism>
<gene>
    <name evidence="3" type="primary">ccsA</name>
    <name evidence="3" type="ORF">R0135_00730</name>
</gene>
<keyword evidence="1" id="KW-1133">Transmembrane helix</keyword>
<feature type="transmembrane region" description="Helical" evidence="1">
    <location>
        <begin position="243"/>
        <end position="264"/>
    </location>
</feature>
<feature type="transmembrane region" description="Helical" evidence="1">
    <location>
        <begin position="35"/>
        <end position="52"/>
    </location>
</feature>
<dbReference type="Pfam" id="PF01578">
    <property type="entry name" value="Cytochrom_C_asm"/>
    <property type="match status" value="1"/>
</dbReference>
<evidence type="ECO:0000259" key="2">
    <source>
        <dbReference type="Pfam" id="PF01578"/>
    </source>
</evidence>
<dbReference type="Proteomes" id="UP001626537">
    <property type="component" value="Chromosome"/>
</dbReference>
<evidence type="ECO:0000313" key="4">
    <source>
        <dbReference type="Proteomes" id="UP001626537"/>
    </source>
</evidence>
<name>A0ABZ0I3S9_9GAMM</name>
<feature type="transmembrane region" description="Helical" evidence="1">
    <location>
        <begin position="122"/>
        <end position="150"/>
    </location>
</feature>
<feature type="domain" description="Cytochrome c assembly protein" evidence="2">
    <location>
        <begin position="39"/>
        <end position="262"/>
    </location>
</feature>
<feature type="transmembrane region" description="Helical" evidence="1">
    <location>
        <begin position="64"/>
        <end position="85"/>
    </location>
</feature>
<accession>A0ABZ0I3S9</accession>
<feature type="transmembrane region" description="Helical" evidence="1">
    <location>
        <begin position="211"/>
        <end position="231"/>
    </location>
</feature>
<feature type="transmembrane region" description="Helical" evidence="1">
    <location>
        <begin position="180"/>
        <end position="199"/>
    </location>
</feature>
<reference evidence="3 4" key="1">
    <citation type="submission" date="2023-10" db="EMBL/GenBank/DDBJ databases">
        <title>Two novel species belonging to the OM43/NOR5 clade.</title>
        <authorList>
            <person name="Park M."/>
        </authorList>
    </citation>
    <scope>NUCLEOTIDE SEQUENCE [LARGE SCALE GENOMIC DNA]</scope>
    <source>
        <strain evidence="3 4">IMCC43200</strain>
    </source>
</reference>
<dbReference type="InterPro" id="IPR002541">
    <property type="entry name" value="Cyt_c_assembly"/>
</dbReference>
<dbReference type="EMBL" id="CP136864">
    <property type="protein sequence ID" value="WOJ93707.1"/>
    <property type="molecule type" value="Genomic_DNA"/>
</dbReference>
<proteinExistence type="predicted"/>
<dbReference type="PANTHER" id="PTHR38034">
    <property type="entry name" value="INNER MEMBRANE PROTEIN YPJD"/>
    <property type="match status" value="1"/>
</dbReference>
<dbReference type="InterPro" id="IPR052372">
    <property type="entry name" value="YpjD/HemX"/>
</dbReference>
<dbReference type="PANTHER" id="PTHR38034:SF1">
    <property type="entry name" value="INNER MEMBRANE PROTEIN YPJD"/>
    <property type="match status" value="1"/>
</dbReference>